<sequence>MRIIYPERGAQDFAVARWLIQTAKVPVNAPDLSGTLAISHVISTKPGLDTEYGQLLFDAGGDLNNQNRYGGGPHFFVFSFSLFTHLDWPHLVMLTAWLQAAWAWAWGDRSPSPGLKPRLGGGNRQSLEKLDDYQKTSNSNAYMFAMVLDPTQKLSYFRAHWPAELQESAIENMEETFKQRYLKLHGASSAAPVPVKKVPTAKLRCSVVREDDETTNGTKTHINPLKP</sequence>
<evidence type="ECO:0000313" key="1">
    <source>
        <dbReference type="EMBL" id="KAJ7328312.1"/>
    </source>
</evidence>
<comment type="caution">
    <text evidence="1">The sequence shown here is derived from an EMBL/GenBank/DDBJ whole genome shotgun (WGS) entry which is preliminary data.</text>
</comment>
<dbReference type="AlphaFoldDB" id="A0AAD7EIF6"/>
<evidence type="ECO:0000313" key="2">
    <source>
        <dbReference type="Proteomes" id="UP001218218"/>
    </source>
</evidence>
<gene>
    <name evidence="1" type="ORF">DFH08DRAFT_967459</name>
</gene>
<protein>
    <submittedName>
        <fullName evidence="1">Uncharacterized protein</fullName>
    </submittedName>
</protein>
<organism evidence="1 2">
    <name type="scientific">Mycena albidolilacea</name>
    <dbReference type="NCBI Taxonomy" id="1033008"/>
    <lineage>
        <taxon>Eukaryota</taxon>
        <taxon>Fungi</taxon>
        <taxon>Dikarya</taxon>
        <taxon>Basidiomycota</taxon>
        <taxon>Agaricomycotina</taxon>
        <taxon>Agaricomycetes</taxon>
        <taxon>Agaricomycetidae</taxon>
        <taxon>Agaricales</taxon>
        <taxon>Marasmiineae</taxon>
        <taxon>Mycenaceae</taxon>
        <taxon>Mycena</taxon>
    </lineage>
</organism>
<dbReference type="Proteomes" id="UP001218218">
    <property type="component" value="Unassembled WGS sequence"/>
</dbReference>
<dbReference type="EMBL" id="JARIHO010000039">
    <property type="protein sequence ID" value="KAJ7328312.1"/>
    <property type="molecule type" value="Genomic_DNA"/>
</dbReference>
<accession>A0AAD7EIF6</accession>
<keyword evidence="2" id="KW-1185">Reference proteome</keyword>
<reference evidence="1" key="1">
    <citation type="submission" date="2023-03" db="EMBL/GenBank/DDBJ databases">
        <title>Massive genome expansion in bonnet fungi (Mycena s.s.) driven by repeated elements and novel gene families across ecological guilds.</title>
        <authorList>
            <consortium name="Lawrence Berkeley National Laboratory"/>
            <person name="Harder C.B."/>
            <person name="Miyauchi S."/>
            <person name="Viragh M."/>
            <person name="Kuo A."/>
            <person name="Thoen E."/>
            <person name="Andreopoulos B."/>
            <person name="Lu D."/>
            <person name="Skrede I."/>
            <person name="Drula E."/>
            <person name="Henrissat B."/>
            <person name="Morin E."/>
            <person name="Kohler A."/>
            <person name="Barry K."/>
            <person name="LaButti K."/>
            <person name="Morin E."/>
            <person name="Salamov A."/>
            <person name="Lipzen A."/>
            <person name="Mereny Z."/>
            <person name="Hegedus B."/>
            <person name="Baldrian P."/>
            <person name="Stursova M."/>
            <person name="Weitz H."/>
            <person name="Taylor A."/>
            <person name="Grigoriev I.V."/>
            <person name="Nagy L.G."/>
            <person name="Martin F."/>
            <person name="Kauserud H."/>
        </authorList>
    </citation>
    <scope>NUCLEOTIDE SEQUENCE</scope>
    <source>
        <strain evidence="1">CBHHK002</strain>
    </source>
</reference>
<name>A0AAD7EIF6_9AGAR</name>
<proteinExistence type="predicted"/>